<accession>A0A2H0B1X3</accession>
<feature type="region of interest" description="Disordered" evidence="1">
    <location>
        <begin position="141"/>
        <end position="196"/>
    </location>
</feature>
<dbReference type="SUPFAM" id="SSF74853">
    <property type="entry name" value="Lamin A/C globular tail domain"/>
    <property type="match status" value="1"/>
</dbReference>
<dbReference type="EMBL" id="PCSO01000029">
    <property type="protein sequence ID" value="PIP51040.1"/>
    <property type="molecule type" value="Genomic_DNA"/>
</dbReference>
<organism evidence="3 4">
    <name type="scientific">Candidatus Berkelbacteria bacterium CG23_combo_of_CG06-09_8_20_14_all_41_73</name>
    <dbReference type="NCBI Taxonomy" id="1974519"/>
    <lineage>
        <taxon>Bacteria</taxon>
        <taxon>Candidatus Berkelbacteria</taxon>
    </lineage>
</organism>
<dbReference type="Pfam" id="PF00932">
    <property type="entry name" value="LTD"/>
    <property type="match status" value="1"/>
</dbReference>
<protein>
    <recommendedName>
        <fullName evidence="2">LTD domain-containing protein</fullName>
    </recommendedName>
</protein>
<dbReference type="InterPro" id="IPR036415">
    <property type="entry name" value="Lamin_tail_dom_sf"/>
</dbReference>
<feature type="domain" description="LTD" evidence="2">
    <location>
        <begin position="1"/>
        <end position="106"/>
    </location>
</feature>
<name>A0A2H0B1X3_9BACT</name>
<feature type="compositionally biased region" description="Low complexity" evidence="1">
    <location>
        <begin position="174"/>
        <end position="196"/>
    </location>
</feature>
<evidence type="ECO:0000313" key="3">
    <source>
        <dbReference type="EMBL" id="PIP51040.1"/>
    </source>
</evidence>
<proteinExistence type="predicted"/>
<dbReference type="PROSITE" id="PS51841">
    <property type="entry name" value="LTD"/>
    <property type="match status" value="1"/>
</dbReference>
<gene>
    <name evidence="3" type="ORF">COX11_00730</name>
</gene>
<evidence type="ECO:0000313" key="4">
    <source>
        <dbReference type="Proteomes" id="UP000230671"/>
    </source>
</evidence>
<comment type="caution">
    <text evidence="3">The sequence shown here is derived from an EMBL/GenBank/DDBJ whole genome shotgun (WGS) entry which is preliminary data.</text>
</comment>
<dbReference type="AlphaFoldDB" id="A0A2H0B1X3"/>
<feature type="non-terminal residue" evidence="3">
    <location>
        <position position="256"/>
    </location>
</feature>
<dbReference type="Proteomes" id="UP000230671">
    <property type="component" value="Unassembled WGS sequence"/>
</dbReference>
<evidence type="ECO:0000259" key="2">
    <source>
        <dbReference type="PROSITE" id="PS51841"/>
    </source>
</evidence>
<evidence type="ECO:0000256" key="1">
    <source>
        <dbReference type="SAM" id="MobiDB-lite"/>
    </source>
</evidence>
<reference evidence="3 4" key="1">
    <citation type="submission" date="2017-09" db="EMBL/GenBank/DDBJ databases">
        <title>Depth-based differentiation of microbial function through sediment-hosted aquifers and enrichment of novel symbionts in the deep terrestrial subsurface.</title>
        <authorList>
            <person name="Probst A.J."/>
            <person name="Ladd B."/>
            <person name="Jarett J.K."/>
            <person name="Geller-Mcgrath D.E."/>
            <person name="Sieber C.M."/>
            <person name="Emerson J.B."/>
            <person name="Anantharaman K."/>
            <person name="Thomas B.C."/>
            <person name="Malmstrom R."/>
            <person name="Stieglmeier M."/>
            <person name="Klingl A."/>
            <person name="Woyke T."/>
            <person name="Ryan C.M."/>
            <person name="Banfield J.F."/>
        </authorList>
    </citation>
    <scope>NUCLEOTIDE SEQUENCE [LARGE SCALE GENOMIC DNA]</scope>
    <source>
        <strain evidence="3">CG23_combo_of_CG06-09_8_20_14_all_41_73</strain>
    </source>
</reference>
<dbReference type="InterPro" id="IPR001322">
    <property type="entry name" value="Lamin_tail_dom"/>
</dbReference>
<sequence length="256" mass="28285">MPIKINSGDLVINEIYSYPKEDEPEWIEIYNKTDKKIELKGFTIEDNTGPEFGSGRLTKLDNLFILPKGFLVLTKGEDFNFSLNNKGDILILKYGEKIIDKVAYGDFDDGQVLNNAPLPLQNEAVARLFDGKDTGNDLKDFALTSELTPGRPNKIVMPGRLKADSGGVGGSDDLQSPSQTTSQSSSQSSSPSLPLPSSQTNIYYVYQPPPPSPAPIYHSYNYLNVVINEIAWMGTQAEAVDEWIELLNTTEESIDL</sequence>